<dbReference type="AlphaFoldDB" id="A0A383BTZ7"/>
<reference evidence="2" key="1">
    <citation type="submission" date="2018-05" db="EMBL/GenBank/DDBJ databases">
        <authorList>
            <person name="Lanie J.A."/>
            <person name="Ng W.-L."/>
            <person name="Kazmierczak K.M."/>
            <person name="Andrzejewski T.M."/>
            <person name="Davidsen T.M."/>
            <person name="Wayne K.J."/>
            <person name="Tettelin H."/>
            <person name="Glass J.I."/>
            <person name="Rusch D."/>
            <person name="Podicherti R."/>
            <person name="Tsui H.-C.T."/>
            <person name="Winkler M.E."/>
        </authorList>
    </citation>
    <scope>NUCLEOTIDE SEQUENCE</scope>
</reference>
<protein>
    <submittedName>
        <fullName evidence="2">Uncharacterized protein</fullName>
    </submittedName>
</protein>
<feature type="region of interest" description="Disordered" evidence="1">
    <location>
        <begin position="66"/>
        <end position="90"/>
    </location>
</feature>
<evidence type="ECO:0000313" key="2">
    <source>
        <dbReference type="EMBL" id="SVE23352.1"/>
    </source>
</evidence>
<proteinExistence type="predicted"/>
<name>A0A383BTZ7_9ZZZZ</name>
<sequence length="152" mass="16584">MVVLSQLDQLLGAMDLPEASVENQHHVFPSGVGFQTRRAIQSAGQGELIPSFGNYAVNRQILAGRRRQRSFSRRTGPGAGGQRQCGKENEKEPKFLVGELGHIGQPSDRLLLNTCPRPNQVEGRDGANVAVCRLLDVRVVVHADVAFLFQNG</sequence>
<evidence type="ECO:0000256" key="1">
    <source>
        <dbReference type="SAM" id="MobiDB-lite"/>
    </source>
</evidence>
<feature type="non-terminal residue" evidence="2">
    <location>
        <position position="152"/>
    </location>
</feature>
<gene>
    <name evidence="2" type="ORF">METZ01_LOCUS476206</name>
</gene>
<accession>A0A383BTZ7</accession>
<dbReference type="EMBL" id="UINC01203207">
    <property type="protein sequence ID" value="SVE23352.1"/>
    <property type="molecule type" value="Genomic_DNA"/>
</dbReference>
<organism evidence="2">
    <name type="scientific">marine metagenome</name>
    <dbReference type="NCBI Taxonomy" id="408172"/>
    <lineage>
        <taxon>unclassified sequences</taxon>
        <taxon>metagenomes</taxon>
        <taxon>ecological metagenomes</taxon>
    </lineage>
</organism>